<name>A0A0C1EA83_9BACT</name>
<dbReference type="EMBL" id="JSAM01000046">
    <property type="protein sequence ID" value="KIA78037.1"/>
    <property type="molecule type" value="Genomic_DNA"/>
</dbReference>
<evidence type="ECO:0000256" key="1">
    <source>
        <dbReference type="ARBA" id="ARBA00011643"/>
    </source>
</evidence>
<dbReference type="InterPro" id="IPR027417">
    <property type="entry name" value="P-loop_NTPase"/>
</dbReference>
<dbReference type="CDD" id="cd03109">
    <property type="entry name" value="DTBS"/>
    <property type="match status" value="1"/>
</dbReference>
<dbReference type="SUPFAM" id="SSF75138">
    <property type="entry name" value="HprK N-terminal domain-like"/>
    <property type="match status" value="1"/>
</dbReference>
<dbReference type="InterPro" id="IPR010766">
    <property type="entry name" value="DRTGG"/>
</dbReference>
<keyword evidence="2" id="KW-0315">Glutamine amidotransferase</keyword>
<protein>
    <recommendedName>
        <fullName evidence="3">DRTGG domain-containing protein</fullName>
    </recommendedName>
</protein>
<dbReference type="PANTHER" id="PTHR21343">
    <property type="entry name" value="DETHIOBIOTIN SYNTHETASE"/>
    <property type="match status" value="1"/>
</dbReference>
<dbReference type="PANTHER" id="PTHR21343:SF8">
    <property type="entry name" value="DRTGG DOMAIN-CONTAINING PROTEIN"/>
    <property type="match status" value="1"/>
</dbReference>
<evidence type="ECO:0000313" key="5">
    <source>
        <dbReference type="Proteomes" id="UP000031307"/>
    </source>
</evidence>
<dbReference type="PATRIC" id="fig|83552.4.peg.760"/>
<proteinExistence type="predicted"/>
<organism evidence="4 5">
    <name type="scientific">Parachlamydia acanthamoebae</name>
    <dbReference type="NCBI Taxonomy" id="83552"/>
    <lineage>
        <taxon>Bacteria</taxon>
        <taxon>Pseudomonadati</taxon>
        <taxon>Chlamydiota</taxon>
        <taxon>Chlamydiia</taxon>
        <taxon>Parachlamydiales</taxon>
        <taxon>Parachlamydiaceae</taxon>
        <taxon>Parachlamydia</taxon>
    </lineage>
</organism>
<evidence type="ECO:0000256" key="2">
    <source>
        <dbReference type="ARBA" id="ARBA00022962"/>
    </source>
</evidence>
<dbReference type="Gene3D" id="3.40.50.300">
    <property type="entry name" value="P-loop containing nucleotide triphosphate hydrolases"/>
    <property type="match status" value="1"/>
</dbReference>
<evidence type="ECO:0000313" key="4">
    <source>
        <dbReference type="EMBL" id="KIA78037.1"/>
    </source>
</evidence>
<reference evidence="4 5" key="1">
    <citation type="journal article" date="2014" name="Mol. Biol. Evol.">
        <title>Massive expansion of Ubiquitination-related gene families within the Chlamydiae.</title>
        <authorList>
            <person name="Domman D."/>
            <person name="Collingro A."/>
            <person name="Lagkouvardos I."/>
            <person name="Gehre L."/>
            <person name="Weinmaier T."/>
            <person name="Rattei T."/>
            <person name="Subtil A."/>
            <person name="Horn M."/>
        </authorList>
    </citation>
    <scope>NUCLEOTIDE SEQUENCE [LARGE SCALE GENOMIC DNA]</scope>
    <source>
        <strain evidence="4 5">OEW1</strain>
    </source>
</reference>
<comment type="subunit">
    <text evidence="1">Homohexamer.</text>
</comment>
<gene>
    <name evidence="4" type="ORF">DB43_FB00050</name>
</gene>
<dbReference type="Pfam" id="PF07085">
    <property type="entry name" value="DRTGG"/>
    <property type="match status" value="1"/>
</dbReference>
<accession>A0A0C1EA83</accession>
<dbReference type="Gene3D" id="3.40.1390.20">
    <property type="entry name" value="HprK N-terminal domain-like"/>
    <property type="match status" value="1"/>
</dbReference>
<dbReference type="InterPro" id="IPR028979">
    <property type="entry name" value="Ser_kin/Pase_Hpr-like_N_sf"/>
</dbReference>
<sequence>MPTRNVKMPKSSVFIASTGQNIGKTTLCLGIISGLKKRYSKVGFIKPIGQQHVTIEGNVTVDKDVILFKNAFQLEDPWADMSPVIIPQGFTRDFIEGKVTEEGMTQKIKHSFQKISKANDYTIVEGTGHVGVGSIIDLSNAKVASLLGLEMVIVTSGGLGSAYDELALNLALCKEHKVKVRGVILNRVYEEKREMILHYFPRLLKKWNIPLAGCIPYNEFLNNPTIKDFEYLFDTTLFAGEQHRYRHFKHTRLAASSLEAYEEEVILNELVITPASREDIIHSVLKQHLAASKMDGTDFQGGMILTGRHPPSKEICEQIRRVDIPTLYAPLHSYDALKMITSYIAKIRMEDLPKVEKAISLVEDNVDFNLLTNGHSSH</sequence>
<dbReference type="Pfam" id="PF13500">
    <property type="entry name" value="AAA_26"/>
    <property type="match status" value="1"/>
</dbReference>
<feature type="domain" description="DRTGG" evidence="3">
    <location>
        <begin position="236"/>
        <end position="341"/>
    </location>
</feature>
<dbReference type="AlphaFoldDB" id="A0A0C1EA83"/>
<dbReference type="SUPFAM" id="SSF52540">
    <property type="entry name" value="P-loop containing nucleoside triphosphate hydrolases"/>
    <property type="match status" value="1"/>
</dbReference>
<dbReference type="Proteomes" id="UP000031307">
    <property type="component" value="Unassembled WGS sequence"/>
</dbReference>
<comment type="caution">
    <text evidence="4">The sequence shown here is derived from an EMBL/GenBank/DDBJ whole genome shotgun (WGS) entry which is preliminary data.</text>
</comment>
<evidence type="ECO:0000259" key="3">
    <source>
        <dbReference type="Pfam" id="PF07085"/>
    </source>
</evidence>